<evidence type="ECO:0000313" key="2">
    <source>
        <dbReference type="EMBL" id="RWX48490.1"/>
    </source>
</evidence>
<sequence length="265" mass="27305">MKFYKHLLIPVVYCGLALSGCVAAGGGGTAVSGSAGGATSVDANIERCEQPFGTLAIDDGRAARWYSEFGRATKVTTIEPLLRLAVQQSNCFMITSVGNLRTDSRLSRITDTQRNSGEYRAGSKQQKGQRVAADYYLEPQIVIDESSIGKVAGTVGGLVGSTWGSLGGGLGMKSSVVTLSLFDIRSAVQISASEGSSTSNNYSAALGAFGSRGGTSLGGMSSTPEGKATVAAFVDAYNGMVRALKNYEAQSIQGGSGRGGLLKVN</sequence>
<accession>A0A3S3RUQ4</accession>
<comment type="caution">
    <text evidence="2">The sequence shown here is derived from an EMBL/GenBank/DDBJ whole genome shotgun (WGS) entry which is preliminary data.</text>
</comment>
<evidence type="ECO:0000256" key="1">
    <source>
        <dbReference type="SAM" id="SignalP"/>
    </source>
</evidence>
<evidence type="ECO:0008006" key="4">
    <source>
        <dbReference type="Google" id="ProtNLM"/>
    </source>
</evidence>
<feature type="signal peptide" evidence="1">
    <location>
        <begin position="1"/>
        <end position="24"/>
    </location>
</feature>
<proteinExistence type="predicted"/>
<dbReference type="AlphaFoldDB" id="A0A3S3RUQ4"/>
<dbReference type="EMBL" id="MTKQ01000088">
    <property type="protein sequence ID" value="RWX48490.1"/>
    <property type="molecule type" value="Genomic_DNA"/>
</dbReference>
<organism evidence="2 3">
    <name type="scientific">Candidatus Electrothrix marina</name>
    <dbReference type="NCBI Taxonomy" id="1859130"/>
    <lineage>
        <taxon>Bacteria</taxon>
        <taxon>Pseudomonadati</taxon>
        <taxon>Thermodesulfobacteriota</taxon>
        <taxon>Desulfobulbia</taxon>
        <taxon>Desulfobulbales</taxon>
        <taxon>Desulfobulbaceae</taxon>
        <taxon>Candidatus Electrothrix</taxon>
    </lineage>
</organism>
<evidence type="ECO:0000313" key="3">
    <source>
        <dbReference type="Proteomes" id="UP000286862"/>
    </source>
</evidence>
<reference evidence="2 3" key="1">
    <citation type="submission" date="2017-01" db="EMBL/GenBank/DDBJ databases">
        <title>The cable genome- insights into the physiology and evolution of filamentous bacteria capable of sulfide oxidation via long distance electron transfer.</title>
        <authorList>
            <person name="Schreiber L."/>
            <person name="Bjerg J.T."/>
            <person name="Boggild A."/>
            <person name="Van De Vossenberg J."/>
            <person name="Meysman F."/>
            <person name="Nielsen L.P."/>
            <person name="Schramm A."/>
            <person name="Kjeldsen K.U."/>
        </authorList>
    </citation>
    <scope>NUCLEOTIDE SEQUENCE [LARGE SCALE GENOMIC DNA]</scope>
    <source>
        <strain evidence="2">A2</strain>
    </source>
</reference>
<feature type="chain" id="PRO_5018569408" description="Curli biogenesis system outer membrane secretion channel CsgG" evidence="1">
    <location>
        <begin position="25"/>
        <end position="265"/>
    </location>
</feature>
<protein>
    <recommendedName>
        <fullName evidence="4">Curli biogenesis system outer membrane secretion channel CsgG</fullName>
    </recommendedName>
</protein>
<keyword evidence="1" id="KW-0732">Signal</keyword>
<dbReference type="Proteomes" id="UP000286862">
    <property type="component" value="Unassembled WGS sequence"/>
</dbReference>
<gene>
    <name evidence="2" type="ORF">VT99_10885</name>
</gene>
<name>A0A3S3RUQ4_9BACT</name>
<dbReference type="PROSITE" id="PS51257">
    <property type="entry name" value="PROKAR_LIPOPROTEIN"/>
    <property type="match status" value="1"/>
</dbReference>